<dbReference type="AlphaFoldDB" id="A0A7S1FEU1"/>
<organism evidence="2">
    <name type="scientific">Noctiluca scintillans</name>
    <name type="common">Sea sparkle</name>
    <name type="synonym">Red tide dinoflagellate</name>
    <dbReference type="NCBI Taxonomy" id="2966"/>
    <lineage>
        <taxon>Eukaryota</taxon>
        <taxon>Sar</taxon>
        <taxon>Alveolata</taxon>
        <taxon>Dinophyceae</taxon>
        <taxon>Noctilucales</taxon>
        <taxon>Noctilucaceae</taxon>
        <taxon>Noctiluca</taxon>
    </lineage>
</organism>
<accession>A0A7S1FEU1</accession>
<evidence type="ECO:0000313" key="2">
    <source>
        <dbReference type="EMBL" id="CAD8863981.1"/>
    </source>
</evidence>
<proteinExistence type="predicted"/>
<evidence type="ECO:0000256" key="1">
    <source>
        <dbReference type="SAM" id="Phobius"/>
    </source>
</evidence>
<feature type="transmembrane region" description="Helical" evidence="1">
    <location>
        <begin position="516"/>
        <end position="541"/>
    </location>
</feature>
<feature type="transmembrane region" description="Helical" evidence="1">
    <location>
        <begin position="561"/>
        <end position="581"/>
    </location>
</feature>
<keyword evidence="1" id="KW-0472">Membrane</keyword>
<dbReference type="EMBL" id="HBFQ01053917">
    <property type="protein sequence ID" value="CAD8863981.1"/>
    <property type="molecule type" value="Transcribed_RNA"/>
</dbReference>
<protein>
    <submittedName>
        <fullName evidence="2">Uncharacterized protein</fullName>
    </submittedName>
</protein>
<reference evidence="2" key="1">
    <citation type="submission" date="2021-01" db="EMBL/GenBank/DDBJ databases">
        <authorList>
            <person name="Corre E."/>
            <person name="Pelletier E."/>
            <person name="Niang G."/>
            <person name="Scheremetjew M."/>
            <person name="Finn R."/>
            <person name="Kale V."/>
            <person name="Holt S."/>
            <person name="Cochrane G."/>
            <person name="Meng A."/>
            <person name="Brown T."/>
            <person name="Cohen L."/>
        </authorList>
    </citation>
    <scope>NUCLEOTIDE SEQUENCE</scope>
</reference>
<keyword evidence="1" id="KW-1133">Transmembrane helix</keyword>
<keyword evidence="1" id="KW-0812">Transmembrane</keyword>
<sequence>MSKVLLKTDFRRKGFHLRRIPIPQRKFYVVKFKEGHVLRVKVWNHQVASFFVPSSVSGSWTVEADNLKKYRFRVQQRSFEMLQAASESGSWYVDMDISLVLDLVSTLEPIRVTDSCIVHGTTTLTRAAQGWFGIFRQQHLAWKEEEGIESTPLGARYLDIVLELWSLMGVLEELYGMWEVRATGELLTPLALSVKWRFAEVDQLIREIQDREMMEDLSELLETWRPALTPEGAKLQALEYIREVPAPGMVVRYGPDNKIVQVESLHTARPKNTEVIVSIETAQGVRLNVTSDEWRRLVQDVADEEELGWRVGSTGIRYGVAFYVVNAPKESIESPMESSLWARVALQDGSGEAFALVRPECPQHPALGQHFVLEAHALGTFRVVRVDVVDEFAKVVKLVCRLVEREVHEDFLHAVWSPGKSCDWFARRGQLRLELDTYAGELQVSRCTALTVTVKIPRKKHVLVPVSFFGTLYRGHVMVVVGRVTSLLERVVDHVWNADFDKDQISKRHRRYRKTAIRVVEATIIAGIVAGSVGAAAVAIGGLASGAGLIAAVNLALESTWGFMAGNVFGLAFNFMPPGLIGTAFRWASVQVQAQLIAQTSLSFAETFGAAVVASNRCPLNLDANGTQDPTGMDSVCSQQELNKIQKNDFAEMKRAKRNQGVQGLSKQPSLYQQFKDKLCPSCRNSTEIAFERAESSVFLMRVLARAVAVDADMRCMVAADADHSGKYVLGERDDTLSWS</sequence>
<gene>
    <name evidence="2" type="ORF">NSCI0253_LOCUS38336</name>
</gene>
<name>A0A7S1FEU1_NOCSC</name>